<keyword evidence="5" id="KW-1185">Reference proteome</keyword>
<dbReference type="EMBL" id="KN846982">
    <property type="protein sequence ID" value="KIW96927.1"/>
    <property type="molecule type" value="Genomic_DNA"/>
</dbReference>
<proteinExistence type="predicted"/>
<evidence type="ECO:0000256" key="1">
    <source>
        <dbReference type="SAM" id="Phobius"/>
    </source>
</evidence>
<feature type="transmembrane region" description="Helical" evidence="1">
    <location>
        <begin position="78"/>
        <end position="97"/>
    </location>
</feature>
<keyword evidence="1" id="KW-0472">Membrane</keyword>
<protein>
    <recommendedName>
        <fullName evidence="6">AMP-dependent synthetase/ligase domain-containing protein</fullName>
    </recommendedName>
</protein>
<dbReference type="PANTHER" id="PTHR24096:SF265">
    <property type="entry name" value="ENZYME, PUTATIVE (AFU_ORTHOLOGUE AFUA_5G14270)-RELATED"/>
    <property type="match status" value="1"/>
</dbReference>
<dbReference type="SUPFAM" id="SSF56801">
    <property type="entry name" value="Acetyl-CoA synthetase-like"/>
    <property type="match status" value="1"/>
</dbReference>
<accession>A0A0D2GEZ8</accession>
<gene>
    <name evidence="4" type="ORF">Z519_02318</name>
</gene>
<dbReference type="Pfam" id="PF00501">
    <property type="entry name" value="AMP-binding"/>
    <property type="match status" value="1"/>
</dbReference>
<dbReference type="InterPro" id="IPR045851">
    <property type="entry name" value="AMP-bd_C_sf"/>
</dbReference>
<dbReference type="InterPro" id="IPR000873">
    <property type="entry name" value="AMP-dep_synth/lig_dom"/>
</dbReference>
<evidence type="ECO:0000313" key="4">
    <source>
        <dbReference type="EMBL" id="KIW96927.1"/>
    </source>
</evidence>
<dbReference type="HOGENOM" id="CLU_000022_59_2_1"/>
<feature type="domain" description="AMP-dependent synthetase/ligase" evidence="2">
    <location>
        <begin position="23"/>
        <end position="393"/>
    </location>
</feature>
<dbReference type="GO" id="GO:0019748">
    <property type="term" value="P:secondary metabolic process"/>
    <property type="evidence" value="ECO:0007669"/>
    <property type="project" value="TreeGrafter"/>
</dbReference>
<evidence type="ECO:0000313" key="5">
    <source>
        <dbReference type="Proteomes" id="UP000053789"/>
    </source>
</evidence>
<dbReference type="PROSITE" id="PS00455">
    <property type="entry name" value="AMP_BINDING"/>
    <property type="match status" value="1"/>
</dbReference>
<feature type="domain" description="AMP-binding enzyme C-terminal" evidence="3">
    <location>
        <begin position="508"/>
        <end position="561"/>
    </location>
</feature>
<dbReference type="PANTHER" id="PTHR24096">
    <property type="entry name" value="LONG-CHAIN-FATTY-ACID--COA LIGASE"/>
    <property type="match status" value="1"/>
</dbReference>
<organism evidence="4 5">
    <name type="scientific">Cladophialophora bantiana (strain ATCC 10958 / CBS 173.52 / CDC B-1940 / NIH 8579)</name>
    <name type="common">Xylohypha bantiana</name>
    <dbReference type="NCBI Taxonomy" id="1442370"/>
    <lineage>
        <taxon>Eukaryota</taxon>
        <taxon>Fungi</taxon>
        <taxon>Dikarya</taxon>
        <taxon>Ascomycota</taxon>
        <taxon>Pezizomycotina</taxon>
        <taxon>Eurotiomycetes</taxon>
        <taxon>Chaetothyriomycetidae</taxon>
        <taxon>Chaetothyriales</taxon>
        <taxon>Herpotrichiellaceae</taxon>
        <taxon>Cladophialophora</taxon>
    </lineage>
</organism>
<reference evidence="4" key="1">
    <citation type="submission" date="2015-01" db="EMBL/GenBank/DDBJ databases">
        <title>The Genome Sequence of Cladophialophora bantiana CBS 173.52.</title>
        <authorList>
            <consortium name="The Broad Institute Genomics Platform"/>
            <person name="Cuomo C."/>
            <person name="de Hoog S."/>
            <person name="Gorbushina A."/>
            <person name="Stielow B."/>
            <person name="Teixiera M."/>
            <person name="Abouelleil A."/>
            <person name="Chapman S.B."/>
            <person name="Priest M."/>
            <person name="Young S.K."/>
            <person name="Wortman J."/>
            <person name="Nusbaum C."/>
            <person name="Birren B."/>
        </authorList>
    </citation>
    <scope>NUCLEOTIDE SEQUENCE [LARGE SCALE GENOMIC DNA]</scope>
    <source>
        <strain evidence="4">CBS 173.52</strain>
    </source>
</reference>
<sequence>MPLPAQRKLAVPTQDLLSWIFDQPDYDPNKPIYIDTSNPSRTLCLNQGRSMVCKLAAGFRAAGLKKGECVCVHSFNDIYYSVLFLGILAAGAIFVGTNPSYTAFELKHHLKTAGAKFVITEPELLDTIKAVSGDCGISDSNIRIFNVKGQEAPTGFQSWSELLHHGERDWDRFDNEEICSATPAAFLFSSGTTGLPKAAVISHHNLIAQHTLAIAPDTAPWEVRRLLYMPMFHAAIVPVGHTTPFKAGHQTYVMRRFEMEEFLKSIQTYKITDLSISPPVVVMALASPLLNRYDLTSVKWCRSGSAPLGKVHQREFEKHLAPDGVFNQVWGMTETTCVASRFWYPENDSTGSIGRFIPNLDAKIVDEQGKDITAVGAKGELLVRGPTIIRGYYKNPAANREAFDEEGYFRTGDIISCGRMADDNTTSQADGRSVDETINETAATAKWYILDRKKELIKVRGFQVSPAELEKVLLQHPAIVDAAVIGVKVYHDATTSSPTSGSLVDSGKDGEHPRAYVVLGQGKSATEADVREWCGQHLAKYKALSGGVRFIDALPRNAGGKLLKGVLREEAAKQVGFEGRPMQDIKSLHGVDGLSSTIRPKL</sequence>
<dbReference type="Gene3D" id="3.30.300.30">
    <property type="match status" value="1"/>
</dbReference>
<dbReference type="Proteomes" id="UP000053789">
    <property type="component" value="Unassembled WGS sequence"/>
</dbReference>
<dbReference type="InterPro" id="IPR020845">
    <property type="entry name" value="AMP-binding_CS"/>
</dbReference>
<keyword evidence="1" id="KW-1133">Transmembrane helix</keyword>
<dbReference type="GO" id="GO:0016405">
    <property type="term" value="F:CoA-ligase activity"/>
    <property type="evidence" value="ECO:0007669"/>
    <property type="project" value="TreeGrafter"/>
</dbReference>
<dbReference type="OrthoDB" id="6509636at2759"/>
<evidence type="ECO:0000259" key="2">
    <source>
        <dbReference type="Pfam" id="PF00501"/>
    </source>
</evidence>
<dbReference type="InterPro" id="IPR042099">
    <property type="entry name" value="ANL_N_sf"/>
</dbReference>
<dbReference type="Pfam" id="PF13193">
    <property type="entry name" value="AMP-binding_C"/>
    <property type="match status" value="1"/>
</dbReference>
<dbReference type="RefSeq" id="XP_016623596.1">
    <property type="nucleotide sequence ID" value="XM_016760075.1"/>
</dbReference>
<dbReference type="Gene3D" id="3.40.50.12780">
    <property type="entry name" value="N-terminal domain of ligase-like"/>
    <property type="match status" value="1"/>
</dbReference>
<dbReference type="CDD" id="cd05911">
    <property type="entry name" value="Firefly_Luc_like"/>
    <property type="match status" value="1"/>
</dbReference>
<dbReference type="VEuPathDB" id="FungiDB:Z519_02318"/>
<name>A0A0D2GEZ8_CLAB1</name>
<evidence type="ECO:0008006" key="6">
    <source>
        <dbReference type="Google" id="ProtNLM"/>
    </source>
</evidence>
<evidence type="ECO:0000259" key="3">
    <source>
        <dbReference type="Pfam" id="PF13193"/>
    </source>
</evidence>
<dbReference type="GeneID" id="27695246"/>
<keyword evidence="1" id="KW-0812">Transmembrane</keyword>
<dbReference type="AlphaFoldDB" id="A0A0D2GEZ8"/>
<dbReference type="InterPro" id="IPR025110">
    <property type="entry name" value="AMP-bd_C"/>
</dbReference>